<evidence type="ECO:0000313" key="4">
    <source>
        <dbReference type="EMBL" id="KAE9329711.1"/>
    </source>
</evidence>
<organism evidence="2 9">
    <name type="scientific">Phytophthora fragariae</name>
    <dbReference type="NCBI Taxonomy" id="53985"/>
    <lineage>
        <taxon>Eukaryota</taxon>
        <taxon>Sar</taxon>
        <taxon>Stramenopiles</taxon>
        <taxon>Oomycota</taxon>
        <taxon>Peronosporomycetes</taxon>
        <taxon>Peronosporales</taxon>
        <taxon>Peronosporaceae</taxon>
        <taxon>Phytophthora</taxon>
    </lineage>
</organism>
<evidence type="ECO:0000313" key="9">
    <source>
        <dbReference type="Proteomes" id="UP000440732"/>
    </source>
</evidence>
<dbReference type="Proteomes" id="UP000429523">
    <property type="component" value="Unassembled WGS sequence"/>
</dbReference>
<accession>A0A6A3UZ33</accession>
<proteinExistence type="predicted"/>
<dbReference type="AlphaFoldDB" id="A0A6A3UZ33"/>
<sequence length="52" mass="5738">MLTSKVPRSSSTTATVQTLLKTLTLLGLWSWGQPQLKCTLCCFLQSNSTSLY</sequence>
<dbReference type="EMBL" id="QXGF01000040">
    <property type="protein sequence ID" value="KAE8948752.1"/>
    <property type="molecule type" value="Genomic_DNA"/>
</dbReference>
<dbReference type="Proteomes" id="UP000440367">
    <property type="component" value="Unassembled WGS sequence"/>
</dbReference>
<evidence type="ECO:0000313" key="5">
    <source>
        <dbReference type="EMBL" id="KAE9360936.1"/>
    </source>
</evidence>
<dbReference type="Proteomes" id="UP000437068">
    <property type="component" value="Unassembled WGS sequence"/>
</dbReference>
<dbReference type="Proteomes" id="UP000486351">
    <property type="component" value="Unassembled WGS sequence"/>
</dbReference>
<evidence type="ECO:0000313" key="1">
    <source>
        <dbReference type="EMBL" id="KAE8948752.1"/>
    </source>
</evidence>
<gene>
    <name evidence="4" type="ORF">PF001_g744</name>
    <name evidence="3" type="ORF">PF002_g19634</name>
    <name evidence="2" type="ORF">PF006_g185</name>
    <name evidence="5" type="ORF">PF008_g1516</name>
    <name evidence="1" type="ORF">PF009_g1671</name>
</gene>
<evidence type="ECO:0000313" key="6">
    <source>
        <dbReference type="Proteomes" id="UP000429523"/>
    </source>
</evidence>
<comment type="caution">
    <text evidence="2">The sequence shown here is derived from an EMBL/GenBank/DDBJ whole genome shotgun (WGS) entry which is preliminary data.</text>
</comment>
<evidence type="ECO:0000313" key="10">
    <source>
        <dbReference type="Proteomes" id="UP000486351"/>
    </source>
</evidence>
<dbReference type="EMBL" id="QXGE01000016">
    <property type="protein sequence ID" value="KAE9329711.1"/>
    <property type="molecule type" value="Genomic_DNA"/>
</dbReference>
<evidence type="ECO:0000313" key="3">
    <source>
        <dbReference type="EMBL" id="KAE9207693.1"/>
    </source>
</evidence>
<dbReference type="EMBL" id="QXGA01000004">
    <property type="protein sequence ID" value="KAE9155859.1"/>
    <property type="molecule type" value="Genomic_DNA"/>
</dbReference>
<evidence type="ECO:0000313" key="8">
    <source>
        <dbReference type="Proteomes" id="UP000440367"/>
    </source>
</evidence>
<evidence type="ECO:0000313" key="7">
    <source>
        <dbReference type="Proteomes" id="UP000437068"/>
    </source>
</evidence>
<reference evidence="6 7" key="1">
    <citation type="submission" date="2018-08" db="EMBL/GenBank/DDBJ databases">
        <title>Genomic investigation of the strawberry pathogen Phytophthora fragariae indicates pathogenicity is determined by transcriptional variation in three key races.</title>
        <authorList>
            <person name="Adams T.M."/>
            <person name="Armitage A.D."/>
            <person name="Sobczyk M.K."/>
            <person name="Bates H.J."/>
            <person name="Dunwell J.M."/>
            <person name="Nellist C.F."/>
            <person name="Harrison R.J."/>
        </authorList>
    </citation>
    <scope>NUCLEOTIDE SEQUENCE [LARGE SCALE GENOMIC DNA]</scope>
    <source>
        <strain evidence="4 7">A4</strain>
        <strain evidence="3 8">BC-1</strain>
        <strain evidence="2 9">NOV-5</strain>
        <strain evidence="5 10">NOV-77</strain>
        <strain evidence="1 6">NOV-9</strain>
    </source>
</reference>
<evidence type="ECO:0000313" key="2">
    <source>
        <dbReference type="EMBL" id="KAE9155859.1"/>
    </source>
</evidence>
<protein>
    <submittedName>
        <fullName evidence="2">Uncharacterized protein</fullName>
    </submittedName>
</protein>
<name>A0A6A3UZ33_9STRA</name>
<dbReference type="EMBL" id="QXGD01001370">
    <property type="protein sequence ID" value="KAE9207693.1"/>
    <property type="molecule type" value="Genomic_DNA"/>
</dbReference>
<dbReference type="Proteomes" id="UP000440732">
    <property type="component" value="Unassembled WGS sequence"/>
</dbReference>
<dbReference type="EMBL" id="QXFY01000038">
    <property type="protein sequence ID" value="KAE9360936.1"/>
    <property type="molecule type" value="Genomic_DNA"/>
</dbReference>